<feature type="region of interest" description="Disordered" evidence="1">
    <location>
        <begin position="43"/>
        <end position="66"/>
    </location>
</feature>
<gene>
    <name evidence="2" type="ORF">NDU88_008275</name>
</gene>
<sequence length="66" mass="6836">MSENEALIAGGSRRRLCGHVADRALGTGRLGLGFAGALLAGQNRGHHAGSGTEEQILRAARPGRCR</sequence>
<evidence type="ECO:0000313" key="3">
    <source>
        <dbReference type="Proteomes" id="UP001066276"/>
    </source>
</evidence>
<protein>
    <submittedName>
        <fullName evidence="2">Uncharacterized protein</fullName>
    </submittedName>
</protein>
<dbReference type="AlphaFoldDB" id="A0AAV7NYS8"/>
<reference evidence="2" key="1">
    <citation type="journal article" date="2022" name="bioRxiv">
        <title>Sequencing and chromosome-scale assembly of the giantPleurodeles waltlgenome.</title>
        <authorList>
            <person name="Brown T."/>
            <person name="Elewa A."/>
            <person name="Iarovenko S."/>
            <person name="Subramanian E."/>
            <person name="Araus A.J."/>
            <person name="Petzold A."/>
            <person name="Susuki M."/>
            <person name="Suzuki K.-i.T."/>
            <person name="Hayashi T."/>
            <person name="Toyoda A."/>
            <person name="Oliveira C."/>
            <person name="Osipova E."/>
            <person name="Leigh N.D."/>
            <person name="Simon A."/>
            <person name="Yun M.H."/>
        </authorList>
    </citation>
    <scope>NUCLEOTIDE SEQUENCE</scope>
    <source>
        <strain evidence="2">20211129_DDA</strain>
        <tissue evidence="2">Liver</tissue>
    </source>
</reference>
<evidence type="ECO:0000313" key="2">
    <source>
        <dbReference type="EMBL" id="KAJ1120100.1"/>
    </source>
</evidence>
<organism evidence="2 3">
    <name type="scientific">Pleurodeles waltl</name>
    <name type="common">Iberian ribbed newt</name>
    <dbReference type="NCBI Taxonomy" id="8319"/>
    <lineage>
        <taxon>Eukaryota</taxon>
        <taxon>Metazoa</taxon>
        <taxon>Chordata</taxon>
        <taxon>Craniata</taxon>
        <taxon>Vertebrata</taxon>
        <taxon>Euteleostomi</taxon>
        <taxon>Amphibia</taxon>
        <taxon>Batrachia</taxon>
        <taxon>Caudata</taxon>
        <taxon>Salamandroidea</taxon>
        <taxon>Salamandridae</taxon>
        <taxon>Pleurodelinae</taxon>
        <taxon>Pleurodeles</taxon>
    </lineage>
</organism>
<accession>A0AAV7NYS8</accession>
<proteinExistence type="predicted"/>
<name>A0AAV7NYS8_PLEWA</name>
<evidence type="ECO:0000256" key="1">
    <source>
        <dbReference type="SAM" id="MobiDB-lite"/>
    </source>
</evidence>
<comment type="caution">
    <text evidence="2">The sequence shown here is derived from an EMBL/GenBank/DDBJ whole genome shotgun (WGS) entry which is preliminary data.</text>
</comment>
<dbReference type="EMBL" id="JANPWB010000012">
    <property type="protein sequence ID" value="KAJ1120100.1"/>
    <property type="molecule type" value="Genomic_DNA"/>
</dbReference>
<dbReference type="Proteomes" id="UP001066276">
    <property type="component" value="Chromosome 8"/>
</dbReference>
<keyword evidence="3" id="KW-1185">Reference proteome</keyword>